<dbReference type="CDD" id="cd02440">
    <property type="entry name" value="AdoMet_MTases"/>
    <property type="match status" value="1"/>
</dbReference>
<keyword evidence="3" id="KW-0949">S-adenosyl-L-methionine</keyword>
<proteinExistence type="predicted"/>
<sequence length="264" mass="27799">MTSSTAHGLRPVTPLGILAARLDALCARPDGLPADLRAELEAVRDLAVGFEPYLEEHSSPESPGLARLADRTRSAAWAGTLEAEMLSGHVEGVFLSFLLSMTRARRVLEIGMFTGYGALAMAEALPEDGQVVACELDPEVAAFARECFAESPAGARIDVRVGPAGDTLAALAVEGQQFDVVFVDADKAGYAGYLDALLETGLLAPGGLVAVDNTLMQGQPWAGERTANGEAIAAFNRQVTADPRVEQVLVPLRDGITLVRRATT</sequence>
<accession>A0ABU8EAF9</accession>
<comment type="caution">
    <text evidence="4">The sequence shown here is derived from an EMBL/GenBank/DDBJ whole genome shotgun (WGS) entry which is preliminary data.</text>
</comment>
<dbReference type="EC" id="2.1.1.-" evidence="4"/>
<evidence type="ECO:0000256" key="3">
    <source>
        <dbReference type="ARBA" id="ARBA00022691"/>
    </source>
</evidence>
<dbReference type="GO" id="GO:0008168">
    <property type="term" value="F:methyltransferase activity"/>
    <property type="evidence" value="ECO:0007669"/>
    <property type="project" value="UniProtKB-KW"/>
</dbReference>
<organism evidence="4 5">
    <name type="scientific">Klenkia terrae</name>
    <dbReference type="NCBI Taxonomy" id="1052259"/>
    <lineage>
        <taxon>Bacteria</taxon>
        <taxon>Bacillati</taxon>
        <taxon>Actinomycetota</taxon>
        <taxon>Actinomycetes</taxon>
        <taxon>Geodermatophilales</taxon>
        <taxon>Geodermatophilaceae</taxon>
        <taxon>Klenkia</taxon>
    </lineage>
</organism>
<protein>
    <submittedName>
        <fullName evidence="4">Class I SAM-dependent methyltransferase</fullName>
        <ecNumber evidence="4">2.1.1.-</ecNumber>
    </submittedName>
</protein>
<keyword evidence="1 4" id="KW-0489">Methyltransferase</keyword>
<dbReference type="Gene3D" id="3.40.50.150">
    <property type="entry name" value="Vaccinia Virus protein VP39"/>
    <property type="match status" value="1"/>
</dbReference>
<evidence type="ECO:0000256" key="1">
    <source>
        <dbReference type="ARBA" id="ARBA00022603"/>
    </source>
</evidence>
<keyword evidence="5" id="KW-1185">Reference proteome</keyword>
<dbReference type="PANTHER" id="PTHR10509">
    <property type="entry name" value="O-METHYLTRANSFERASE-RELATED"/>
    <property type="match status" value="1"/>
</dbReference>
<dbReference type="EMBL" id="JBAPLV010000016">
    <property type="protein sequence ID" value="MEI4279826.1"/>
    <property type="molecule type" value="Genomic_DNA"/>
</dbReference>
<evidence type="ECO:0000256" key="2">
    <source>
        <dbReference type="ARBA" id="ARBA00022679"/>
    </source>
</evidence>
<dbReference type="RefSeq" id="WP_225233968.1">
    <property type="nucleotide sequence ID" value="NZ_JBAPLV010000016.1"/>
</dbReference>
<evidence type="ECO:0000313" key="5">
    <source>
        <dbReference type="Proteomes" id="UP001373496"/>
    </source>
</evidence>
<dbReference type="GO" id="GO:0032259">
    <property type="term" value="P:methylation"/>
    <property type="evidence" value="ECO:0007669"/>
    <property type="project" value="UniProtKB-KW"/>
</dbReference>
<gene>
    <name evidence="4" type="ORF">UXQ13_15250</name>
</gene>
<dbReference type="Proteomes" id="UP001373496">
    <property type="component" value="Unassembled WGS sequence"/>
</dbReference>
<dbReference type="InterPro" id="IPR029063">
    <property type="entry name" value="SAM-dependent_MTases_sf"/>
</dbReference>
<dbReference type="PANTHER" id="PTHR10509:SF14">
    <property type="entry name" value="CAFFEOYL-COA O-METHYLTRANSFERASE 3-RELATED"/>
    <property type="match status" value="1"/>
</dbReference>
<reference evidence="4 5" key="1">
    <citation type="submission" date="2024-03" db="EMBL/GenBank/DDBJ databases">
        <title>Draft genome sequence of Klenkia terrae.</title>
        <authorList>
            <person name="Duangmal K."/>
            <person name="Chantavorakit T."/>
        </authorList>
    </citation>
    <scope>NUCLEOTIDE SEQUENCE [LARGE SCALE GENOMIC DNA]</scope>
    <source>
        <strain evidence="4 5">JCM 17786</strain>
    </source>
</reference>
<name>A0ABU8EAF9_9ACTN</name>
<dbReference type="InterPro" id="IPR002935">
    <property type="entry name" value="SAM_O-MeTrfase"/>
</dbReference>
<evidence type="ECO:0000313" key="4">
    <source>
        <dbReference type="EMBL" id="MEI4279826.1"/>
    </source>
</evidence>
<keyword evidence="2 4" id="KW-0808">Transferase</keyword>
<dbReference type="PROSITE" id="PS51682">
    <property type="entry name" value="SAM_OMT_I"/>
    <property type="match status" value="1"/>
</dbReference>
<dbReference type="SUPFAM" id="SSF53335">
    <property type="entry name" value="S-adenosyl-L-methionine-dependent methyltransferases"/>
    <property type="match status" value="1"/>
</dbReference>
<dbReference type="InterPro" id="IPR050362">
    <property type="entry name" value="Cation-dep_OMT"/>
</dbReference>
<dbReference type="Pfam" id="PF01596">
    <property type="entry name" value="Methyltransf_3"/>
    <property type="match status" value="1"/>
</dbReference>